<dbReference type="EMBL" id="UINC01116072">
    <property type="protein sequence ID" value="SVC87562.1"/>
    <property type="molecule type" value="Genomic_DNA"/>
</dbReference>
<accession>A0A382QRW0</accession>
<gene>
    <name evidence="1" type="ORF">METZ01_LOCUS340416</name>
</gene>
<organism evidence="1">
    <name type="scientific">marine metagenome</name>
    <dbReference type="NCBI Taxonomy" id="408172"/>
    <lineage>
        <taxon>unclassified sequences</taxon>
        <taxon>metagenomes</taxon>
        <taxon>ecological metagenomes</taxon>
    </lineage>
</organism>
<evidence type="ECO:0000313" key="1">
    <source>
        <dbReference type="EMBL" id="SVC87562.1"/>
    </source>
</evidence>
<dbReference type="AlphaFoldDB" id="A0A382QRW0"/>
<sequence length="63" mass="7318">GKSILIDIENEGWKFTAQGYTIDIETGLYFGKKNSFTENQNLFISGITQNEDQIIKWEFEKII</sequence>
<feature type="non-terminal residue" evidence="1">
    <location>
        <position position="1"/>
    </location>
</feature>
<reference evidence="1" key="1">
    <citation type="submission" date="2018-05" db="EMBL/GenBank/DDBJ databases">
        <authorList>
            <person name="Lanie J.A."/>
            <person name="Ng W.-L."/>
            <person name="Kazmierczak K.M."/>
            <person name="Andrzejewski T.M."/>
            <person name="Davidsen T.M."/>
            <person name="Wayne K.J."/>
            <person name="Tettelin H."/>
            <person name="Glass J.I."/>
            <person name="Rusch D."/>
            <person name="Podicherti R."/>
            <person name="Tsui H.-C.T."/>
            <person name="Winkler M.E."/>
        </authorList>
    </citation>
    <scope>NUCLEOTIDE SEQUENCE</scope>
</reference>
<proteinExistence type="predicted"/>
<protein>
    <submittedName>
        <fullName evidence="1">Uncharacterized protein</fullName>
    </submittedName>
</protein>
<name>A0A382QRW0_9ZZZZ</name>